<dbReference type="SUPFAM" id="SSF69572">
    <property type="entry name" value="Activating enzymes of the ubiquitin-like proteins"/>
    <property type="match status" value="1"/>
</dbReference>
<accession>A0AAX0YRE5</accession>
<evidence type="ECO:0000313" key="1">
    <source>
        <dbReference type="EMBL" id="PSX44090.1"/>
    </source>
</evidence>
<name>A0AAX0YRE5_9GAMM</name>
<dbReference type="RefSeq" id="WP_052957431.1">
    <property type="nucleotide sequence ID" value="NZ_JZTB01000014.1"/>
</dbReference>
<dbReference type="EMBL" id="PYOZ01000010">
    <property type="protein sequence ID" value="PSX44090.1"/>
    <property type="molecule type" value="Genomic_DNA"/>
</dbReference>
<dbReference type="InterPro" id="IPR022500">
    <property type="entry name" value="PRTRC_ThiF"/>
</dbReference>
<sequence>MKYLGNESLIISKPSIALIGAGGSGSFMFRELLGLNSLLSRIGGNGFIVSVFDPNSVREANLGRQAFFDDELGLNKAEALVSSEQMQGRCGDWLAFSKKFDIQTANKYDVVITAVDVPRVRYELGKYWASKTINKKTLWLDLGNDDCSGQTILGNLGNDVDVNGLRLPNCYDLYNESYNVDSDDKKSCSLDDAILKQNYGVNQMAARIAAQLLTNLFRNGEIDVHGAFFNCITMTTTPLLIDPTAWKMFGYNYPSVLIS</sequence>
<organism evidence="1 2">
    <name type="scientific">Photobacterium kishitanii</name>
    <dbReference type="NCBI Taxonomy" id="318456"/>
    <lineage>
        <taxon>Bacteria</taxon>
        <taxon>Pseudomonadati</taxon>
        <taxon>Pseudomonadota</taxon>
        <taxon>Gammaproteobacteria</taxon>
        <taxon>Vibrionales</taxon>
        <taxon>Vibrionaceae</taxon>
        <taxon>Photobacterium</taxon>
    </lineage>
</organism>
<dbReference type="Proteomes" id="UP000240728">
    <property type="component" value="Unassembled WGS sequence"/>
</dbReference>
<keyword evidence="2" id="KW-1185">Reference proteome</keyword>
<dbReference type="InterPro" id="IPR035985">
    <property type="entry name" value="Ubiquitin-activating_enz"/>
</dbReference>
<reference evidence="1 2" key="1">
    <citation type="submission" date="2018-01" db="EMBL/GenBank/DDBJ databases">
        <title>Whole genome sequencing of Histamine producing bacteria.</title>
        <authorList>
            <person name="Butler K."/>
        </authorList>
    </citation>
    <scope>NUCLEOTIDE SEQUENCE [LARGE SCALE GENOMIC DNA]</scope>
    <source>
        <strain evidence="1 2">A1-4</strain>
    </source>
</reference>
<dbReference type="NCBIfam" id="TIGR03736">
    <property type="entry name" value="PRTRC_ThiF"/>
    <property type="match status" value="1"/>
</dbReference>
<dbReference type="AlphaFoldDB" id="A0AAX0YRE5"/>
<gene>
    <name evidence="1" type="ORF">C0W53_15800</name>
</gene>
<evidence type="ECO:0000313" key="2">
    <source>
        <dbReference type="Proteomes" id="UP000240728"/>
    </source>
</evidence>
<dbReference type="Gene3D" id="3.40.50.720">
    <property type="entry name" value="NAD(P)-binding Rossmann-like Domain"/>
    <property type="match status" value="1"/>
</dbReference>
<proteinExistence type="predicted"/>
<dbReference type="GO" id="GO:0008641">
    <property type="term" value="F:ubiquitin-like modifier activating enzyme activity"/>
    <property type="evidence" value="ECO:0007669"/>
    <property type="project" value="InterPro"/>
</dbReference>
<protein>
    <submittedName>
        <fullName evidence="1">PRTRC system ThiF family protein</fullName>
    </submittedName>
</protein>
<comment type="caution">
    <text evidence="1">The sequence shown here is derived from an EMBL/GenBank/DDBJ whole genome shotgun (WGS) entry which is preliminary data.</text>
</comment>